<feature type="domain" description="Solute-binding protein family 5" evidence="3">
    <location>
        <begin position="112"/>
        <end position="490"/>
    </location>
</feature>
<dbReference type="InterPro" id="IPR023765">
    <property type="entry name" value="SBP_5_CS"/>
</dbReference>
<dbReference type="Gene3D" id="3.10.105.10">
    <property type="entry name" value="Dipeptide-binding Protein, Domain 3"/>
    <property type="match status" value="1"/>
</dbReference>
<accession>A0A379F3X2</accession>
<dbReference type="Proteomes" id="UP000254331">
    <property type="component" value="Unassembled WGS sequence"/>
</dbReference>
<dbReference type="NCBIfam" id="NF011689">
    <property type="entry name" value="PRK15109.1"/>
    <property type="match status" value="1"/>
</dbReference>
<evidence type="ECO:0000256" key="1">
    <source>
        <dbReference type="ARBA" id="ARBA00005695"/>
    </source>
</evidence>
<protein>
    <submittedName>
        <fullName evidence="4">Peptide transport periplasmic protein</fullName>
    </submittedName>
</protein>
<dbReference type="InterPro" id="IPR030678">
    <property type="entry name" value="Peptide/Ni-bd"/>
</dbReference>
<organism evidence="4 5">
    <name type="scientific">Proteus vulgaris</name>
    <dbReference type="NCBI Taxonomy" id="585"/>
    <lineage>
        <taxon>Bacteria</taxon>
        <taxon>Pseudomonadati</taxon>
        <taxon>Pseudomonadota</taxon>
        <taxon>Gammaproteobacteria</taxon>
        <taxon>Enterobacterales</taxon>
        <taxon>Morganellaceae</taxon>
        <taxon>Proteus</taxon>
    </lineage>
</organism>
<dbReference type="Gene3D" id="3.40.190.10">
    <property type="entry name" value="Periplasmic binding protein-like II"/>
    <property type="match status" value="1"/>
</dbReference>
<reference evidence="4 5" key="1">
    <citation type="submission" date="2018-06" db="EMBL/GenBank/DDBJ databases">
        <authorList>
            <consortium name="Pathogen Informatics"/>
            <person name="Doyle S."/>
        </authorList>
    </citation>
    <scope>NUCLEOTIDE SEQUENCE [LARGE SCALE GENOMIC DNA]</scope>
    <source>
        <strain evidence="4 5">NCTC10376</strain>
    </source>
</reference>
<evidence type="ECO:0000256" key="2">
    <source>
        <dbReference type="ARBA" id="ARBA00022729"/>
    </source>
</evidence>
<proteinExistence type="inferred from homology"/>
<name>A0A379F3X2_PROVU</name>
<dbReference type="Gene3D" id="3.90.76.10">
    <property type="entry name" value="Dipeptide-binding Protein, Domain 1"/>
    <property type="match status" value="1"/>
</dbReference>
<evidence type="ECO:0000313" key="5">
    <source>
        <dbReference type="Proteomes" id="UP000254331"/>
    </source>
</evidence>
<dbReference type="CDD" id="cd08493">
    <property type="entry name" value="PBP2_DppA_like"/>
    <property type="match status" value="1"/>
</dbReference>
<dbReference type="PROSITE" id="PS01040">
    <property type="entry name" value="SBP_BACTERIAL_5"/>
    <property type="match status" value="1"/>
</dbReference>
<dbReference type="GO" id="GO:0030288">
    <property type="term" value="C:outer membrane-bounded periplasmic space"/>
    <property type="evidence" value="ECO:0007669"/>
    <property type="project" value="UniProtKB-ARBA"/>
</dbReference>
<gene>
    <name evidence="4" type="primary">sapA</name>
    <name evidence="4" type="ORF">NCTC10376_00105</name>
</gene>
<dbReference type="InterPro" id="IPR000914">
    <property type="entry name" value="SBP_5_dom"/>
</dbReference>
<keyword evidence="2" id="KW-0732">Signal</keyword>
<dbReference type="FunFam" id="3.90.76.10:FF:000005">
    <property type="entry name" value="Peptide ABC transporter substrate-binding protein SapA"/>
    <property type="match status" value="1"/>
</dbReference>
<dbReference type="PANTHER" id="PTHR30290:SF28">
    <property type="entry name" value="ABC TRANSPORTER PERIPLASMIC-BINDING PROTEIN SAPA-RELATED"/>
    <property type="match status" value="1"/>
</dbReference>
<evidence type="ECO:0000259" key="3">
    <source>
        <dbReference type="Pfam" id="PF00496"/>
    </source>
</evidence>
<dbReference type="GO" id="GO:1904680">
    <property type="term" value="F:peptide transmembrane transporter activity"/>
    <property type="evidence" value="ECO:0007669"/>
    <property type="project" value="TreeGrafter"/>
</dbReference>
<dbReference type="SUPFAM" id="SSF53850">
    <property type="entry name" value="Periplasmic binding protein-like II"/>
    <property type="match status" value="1"/>
</dbReference>
<evidence type="ECO:0000313" key="4">
    <source>
        <dbReference type="EMBL" id="SUC14306.1"/>
    </source>
</evidence>
<dbReference type="GO" id="GO:0043190">
    <property type="term" value="C:ATP-binding cassette (ABC) transporter complex"/>
    <property type="evidence" value="ECO:0007669"/>
    <property type="project" value="InterPro"/>
</dbReference>
<dbReference type="EMBL" id="UGTW01000001">
    <property type="protein sequence ID" value="SUC14306.1"/>
    <property type="molecule type" value="Genomic_DNA"/>
</dbReference>
<dbReference type="PIRSF" id="PIRSF002741">
    <property type="entry name" value="MppA"/>
    <property type="match status" value="1"/>
</dbReference>
<dbReference type="Pfam" id="PF00496">
    <property type="entry name" value="SBP_bac_5"/>
    <property type="match status" value="1"/>
</dbReference>
<dbReference type="PANTHER" id="PTHR30290">
    <property type="entry name" value="PERIPLASMIC BINDING COMPONENT OF ABC TRANSPORTER"/>
    <property type="match status" value="1"/>
</dbReference>
<dbReference type="InterPro" id="IPR039424">
    <property type="entry name" value="SBP_5"/>
</dbReference>
<sequence>MLFDYLGIESFLSYNSKIVSLKDIIMRLILLISTLLLSLTSVTCIANVAPQTQALSKILEPTPINQNGFVYCVDGSVNTFNPQLSSSGLIIDPLAAQLYDRLLDVDPYTYRLIPEIAARWESLDNGATYRFYLRKNVSFQQTSWFTPTRKLTADDVIFSFERMINPKNPYNQINGGKYPYFDSLSFADNIQSIKKLGQYTVEFSLKEPDASFLWHLATHYAPVLSAEYAQNLEKSGNQTQLDWKPVGTGPFYLDEYQPGQFVRLFRNENYWKGQPKMQQVVIDMGAGGTGRISKLLTGECDVLAYPAASQLKVLRDDPRLRLTLRSGMNIAYLAFNTSKPPLNDLKVRQAIAYAINNERLMESIYYGTAETAASVLPRASWAYDNRAKITEYNPEKSKQILKELGLDGLNLNLWVPSASQSYNPSPLKMAELIQADLAQVGIQMNIRPIEGRYQEKSLMDRTHDMTLSGWSTDSNDPDSFFRPLFSCAAIGSQTNLSHWCLPNFDEILKKALYSQQLASRMDYYHEAQNILAQELPVLPLANSLRMQAYRYDIKGLVLSTFGNASFAGVYRETEVEEHNHKKEAIK</sequence>
<dbReference type="GO" id="GO:0015833">
    <property type="term" value="P:peptide transport"/>
    <property type="evidence" value="ECO:0007669"/>
    <property type="project" value="TreeGrafter"/>
</dbReference>
<dbReference type="AlphaFoldDB" id="A0A379F3X2"/>
<comment type="similarity">
    <text evidence="1">Belongs to the bacterial solute-binding protein 5 family.</text>
</comment>